<feature type="transmembrane region" description="Helical" evidence="1">
    <location>
        <begin position="114"/>
        <end position="132"/>
    </location>
</feature>
<feature type="transmembrane region" description="Helical" evidence="1">
    <location>
        <begin position="31"/>
        <end position="52"/>
    </location>
</feature>
<evidence type="ECO:0000313" key="3">
    <source>
        <dbReference type="Proteomes" id="UP000051302"/>
    </source>
</evidence>
<dbReference type="InterPro" id="IPR021697">
    <property type="entry name" value="DUF3278"/>
</dbReference>
<evidence type="ECO:0000313" key="2">
    <source>
        <dbReference type="EMBL" id="KRM16565.1"/>
    </source>
</evidence>
<dbReference type="STRING" id="1423774.FD31_GL000573"/>
<gene>
    <name evidence="2" type="ORF">FD31_GL000573</name>
</gene>
<proteinExistence type="predicted"/>
<keyword evidence="1" id="KW-0472">Membrane</keyword>
<accession>A0A0R1WGD5</accession>
<dbReference type="RefSeq" id="WP_057892145.1">
    <property type="nucleotide sequence ID" value="NZ_AZFV01000014.1"/>
</dbReference>
<dbReference type="AlphaFoldDB" id="A0A0R1WGD5"/>
<protein>
    <recommendedName>
        <fullName evidence="4">DUF3278 domain-containing protein</fullName>
    </recommendedName>
</protein>
<dbReference type="Proteomes" id="UP000051302">
    <property type="component" value="Unassembled WGS sequence"/>
</dbReference>
<keyword evidence="3" id="KW-1185">Reference proteome</keyword>
<dbReference type="PATRIC" id="fig|1423774.3.peg.588"/>
<keyword evidence="1" id="KW-0812">Transmembrane</keyword>
<name>A0A0R1WGD5_9LACO</name>
<sequence length="180" mass="21224">MKAKWDNKVLKWFFGVPGVIDERVKNEIGHYAIKTVIILLGFETLFFLGSFVYATEFIHDFENFFYITTIIQFFAVLWIVVLFAIRPLHRTGITDQEVTKQSKTKYVKTLRSRWLKMIPLTFASFWFLSSIFEFSSQSLISELFSSAELGESLLFTIFFNGAMYFWEKSHVRIIEDDSFK</sequence>
<evidence type="ECO:0000256" key="1">
    <source>
        <dbReference type="SAM" id="Phobius"/>
    </source>
</evidence>
<feature type="transmembrane region" description="Helical" evidence="1">
    <location>
        <begin position="144"/>
        <end position="166"/>
    </location>
</feature>
<keyword evidence="1" id="KW-1133">Transmembrane helix</keyword>
<comment type="caution">
    <text evidence="2">The sequence shown here is derived from an EMBL/GenBank/DDBJ whole genome shotgun (WGS) entry which is preliminary data.</text>
</comment>
<dbReference type="EMBL" id="AZFV01000014">
    <property type="protein sequence ID" value="KRM16565.1"/>
    <property type="molecule type" value="Genomic_DNA"/>
</dbReference>
<organism evidence="2 3">
    <name type="scientific">Companilactobacillus nantensis DSM 16982</name>
    <dbReference type="NCBI Taxonomy" id="1423774"/>
    <lineage>
        <taxon>Bacteria</taxon>
        <taxon>Bacillati</taxon>
        <taxon>Bacillota</taxon>
        <taxon>Bacilli</taxon>
        <taxon>Lactobacillales</taxon>
        <taxon>Lactobacillaceae</taxon>
        <taxon>Companilactobacillus</taxon>
    </lineage>
</organism>
<reference evidence="2 3" key="1">
    <citation type="journal article" date="2015" name="Genome Announc.">
        <title>Expanding the biotechnology potential of lactobacilli through comparative genomics of 213 strains and associated genera.</title>
        <authorList>
            <person name="Sun Z."/>
            <person name="Harris H.M."/>
            <person name="McCann A."/>
            <person name="Guo C."/>
            <person name="Argimon S."/>
            <person name="Zhang W."/>
            <person name="Yang X."/>
            <person name="Jeffery I.B."/>
            <person name="Cooney J.C."/>
            <person name="Kagawa T.F."/>
            <person name="Liu W."/>
            <person name="Song Y."/>
            <person name="Salvetti E."/>
            <person name="Wrobel A."/>
            <person name="Rasinkangas P."/>
            <person name="Parkhill J."/>
            <person name="Rea M.C."/>
            <person name="O'Sullivan O."/>
            <person name="Ritari J."/>
            <person name="Douillard F.P."/>
            <person name="Paul Ross R."/>
            <person name="Yang R."/>
            <person name="Briner A.E."/>
            <person name="Felis G.E."/>
            <person name="de Vos W.M."/>
            <person name="Barrangou R."/>
            <person name="Klaenhammer T.R."/>
            <person name="Caufield P.W."/>
            <person name="Cui Y."/>
            <person name="Zhang H."/>
            <person name="O'Toole P.W."/>
        </authorList>
    </citation>
    <scope>NUCLEOTIDE SEQUENCE [LARGE SCALE GENOMIC DNA]</scope>
    <source>
        <strain evidence="2 3">DSM 16982</strain>
    </source>
</reference>
<evidence type="ECO:0008006" key="4">
    <source>
        <dbReference type="Google" id="ProtNLM"/>
    </source>
</evidence>
<dbReference type="Pfam" id="PF11683">
    <property type="entry name" value="DUF3278"/>
    <property type="match status" value="1"/>
</dbReference>
<feature type="transmembrane region" description="Helical" evidence="1">
    <location>
        <begin position="64"/>
        <end position="85"/>
    </location>
</feature>